<dbReference type="GeneID" id="9041717"/>
<proteinExistence type="predicted"/>
<gene>
    <name evidence="1" type="ORF">Pmar_PMAR024898</name>
</gene>
<dbReference type="AlphaFoldDB" id="C5LCY2"/>
<dbReference type="EMBL" id="GG680938">
    <property type="protein sequence ID" value="EER05435.1"/>
    <property type="molecule type" value="Genomic_DNA"/>
</dbReference>
<protein>
    <submittedName>
        <fullName evidence="1">Uncharacterized protein</fullName>
    </submittedName>
</protein>
<keyword evidence="2" id="KW-1185">Reference proteome</keyword>
<dbReference type="RefSeq" id="XP_002773619.1">
    <property type="nucleotide sequence ID" value="XM_002773573.1"/>
</dbReference>
<organism evidence="2">
    <name type="scientific">Perkinsus marinus (strain ATCC 50983 / TXsc)</name>
    <dbReference type="NCBI Taxonomy" id="423536"/>
    <lineage>
        <taxon>Eukaryota</taxon>
        <taxon>Sar</taxon>
        <taxon>Alveolata</taxon>
        <taxon>Perkinsozoa</taxon>
        <taxon>Perkinsea</taxon>
        <taxon>Perkinsida</taxon>
        <taxon>Perkinsidae</taxon>
        <taxon>Perkinsus</taxon>
    </lineage>
</organism>
<dbReference type="InParanoid" id="C5LCY2"/>
<evidence type="ECO:0000313" key="1">
    <source>
        <dbReference type="EMBL" id="EER05435.1"/>
    </source>
</evidence>
<evidence type="ECO:0000313" key="2">
    <source>
        <dbReference type="Proteomes" id="UP000007800"/>
    </source>
</evidence>
<reference evidence="1 2" key="1">
    <citation type="submission" date="2008-07" db="EMBL/GenBank/DDBJ databases">
        <authorList>
            <person name="El-Sayed N."/>
            <person name="Caler E."/>
            <person name="Inman J."/>
            <person name="Amedeo P."/>
            <person name="Hass B."/>
            <person name="Wortman J."/>
        </authorList>
    </citation>
    <scope>NUCLEOTIDE SEQUENCE [LARGE SCALE GENOMIC DNA]</scope>
    <source>
        <strain evidence="2">ATCC 50983 / TXsc</strain>
    </source>
</reference>
<sequence length="287" mass="31075">MESLLEWFSGGMNEEDQSDRIGDASAWDEALWYAQVTLNSAVRASGASALESRILAPSAALLGSMTQAKEFGTEMDGATVDVDPSTTDPVHIKERVRLLDRERLTVLETRLQDSARRVASGRGPTKNITDLEGGTLVIWRRPGALDVVNHVVKVQTVNVNSGPFVYLGRMAGFSIRLRPLGVTSCETIAVSPCHLEVRREEVDRTRATPAVEGTVDPAKLKEGDCVLVRLVTGADVLGLYAGPSVEEQKTEGWVHILDSEDGRRFFRVDLNADGTTLMADAAPEGAT</sequence>
<name>C5LCY2_PERM5</name>
<accession>C5LCY2</accession>
<dbReference type="OrthoDB" id="10534015at2759"/>
<dbReference type="Proteomes" id="UP000007800">
    <property type="component" value="Unassembled WGS sequence"/>
</dbReference>